<accession>A0A183MA39</accession>
<keyword evidence="2" id="KW-1185">Reference proteome</keyword>
<protein>
    <submittedName>
        <fullName evidence="1">Uncharacterized protein</fullName>
    </submittedName>
</protein>
<sequence>MFQDIELFAFVNFSTYGYGTGISGCFKGIRRTTPTSTFGGGTKAVPGISFMYLTYYISKIKNEQIIIHENNANSNHQTKKASLTLGIINKTVLKIRNYER</sequence>
<proteinExistence type="predicted"/>
<dbReference type="Proteomes" id="UP000277204">
    <property type="component" value="Unassembled WGS sequence"/>
</dbReference>
<evidence type="ECO:0000313" key="1">
    <source>
        <dbReference type="EMBL" id="VDP02883.1"/>
    </source>
</evidence>
<reference evidence="1 2" key="1">
    <citation type="submission" date="2018-11" db="EMBL/GenBank/DDBJ databases">
        <authorList>
            <consortium name="Pathogen Informatics"/>
        </authorList>
    </citation>
    <scope>NUCLEOTIDE SEQUENCE [LARGE SCALE GENOMIC DNA]</scope>
    <source>
        <strain evidence="1 2">Zambia</strain>
    </source>
</reference>
<dbReference type="EMBL" id="UZAI01008731">
    <property type="protein sequence ID" value="VDP02883.1"/>
    <property type="molecule type" value="Genomic_DNA"/>
</dbReference>
<dbReference type="AlphaFoldDB" id="A0A183MA39"/>
<organism evidence="1 2">
    <name type="scientific">Schistosoma margrebowiei</name>
    <dbReference type="NCBI Taxonomy" id="48269"/>
    <lineage>
        <taxon>Eukaryota</taxon>
        <taxon>Metazoa</taxon>
        <taxon>Spiralia</taxon>
        <taxon>Lophotrochozoa</taxon>
        <taxon>Platyhelminthes</taxon>
        <taxon>Trematoda</taxon>
        <taxon>Digenea</taxon>
        <taxon>Strigeidida</taxon>
        <taxon>Schistosomatoidea</taxon>
        <taxon>Schistosomatidae</taxon>
        <taxon>Schistosoma</taxon>
    </lineage>
</organism>
<evidence type="ECO:0000313" key="2">
    <source>
        <dbReference type="Proteomes" id="UP000277204"/>
    </source>
</evidence>
<gene>
    <name evidence="1" type="ORF">SMRZ_LOCUS12914</name>
</gene>
<name>A0A183MA39_9TREM</name>